<evidence type="ECO:0000313" key="10">
    <source>
        <dbReference type="RefSeq" id="XP_010264501.1"/>
    </source>
</evidence>
<dbReference type="InterPro" id="IPR028288">
    <property type="entry name" value="SCAR/WAVE_fam"/>
</dbReference>
<feature type="domain" description="WH2" evidence="8">
    <location>
        <begin position="1618"/>
        <end position="1636"/>
    </location>
</feature>
<dbReference type="eggNOG" id="ENOG502QTI6">
    <property type="taxonomic scope" value="Eukaryota"/>
</dbReference>
<feature type="region of interest" description="Disordered" evidence="7">
    <location>
        <begin position="938"/>
        <end position="960"/>
    </location>
</feature>
<feature type="compositionally biased region" description="Basic and acidic residues" evidence="7">
    <location>
        <begin position="1368"/>
        <end position="1378"/>
    </location>
</feature>
<gene>
    <name evidence="10" type="primary">LOC104602491</name>
</gene>
<dbReference type="InterPro" id="IPR003124">
    <property type="entry name" value="WH2_dom"/>
</dbReference>
<protein>
    <recommendedName>
        <fullName evidence="6">Protein SCAR</fullName>
    </recommendedName>
    <alternativeName>
        <fullName evidence="6">Protein WAVE</fullName>
    </alternativeName>
</protein>
<dbReference type="OrthoDB" id="1929108at2759"/>
<dbReference type="OMA" id="ACSEMQC"/>
<dbReference type="FunFam" id="1.20.5.340:FF:000045">
    <property type="entry name" value="SCAR family protein"/>
    <property type="match status" value="1"/>
</dbReference>
<evidence type="ECO:0000256" key="7">
    <source>
        <dbReference type="SAM" id="MobiDB-lite"/>
    </source>
</evidence>
<dbReference type="GO" id="GO:0003779">
    <property type="term" value="F:actin binding"/>
    <property type="evidence" value="ECO:0007669"/>
    <property type="project" value="UniProtKB-UniRule"/>
</dbReference>
<dbReference type="RefSeq" id="XP_010264501.1">
    <property type="nucleotide sequence ID" value="XM_010266199.2"/>
</dbReference>
<dbReference type="FunCoup" id="A0A1U8APF0">
    <property type="interactions" value="3103"/>
</dbReference>
<feature type="compositionally biased region" description="Basic and acidic residues" evidence="7">
    <location>
        <begin position="1392"/>
        <end position="1401"/>
    </location>
</feature>
<dbReference type="GO" id="GO:0005856">
    <property type="term" value="C:cytoskeleton"/>
    <property type="evidence" value="ECO:0007669"/>
    <property type="project" value="UniProtKB-SubCell"/>
</dbReference>
<dbReference type="GeneID" id="104602491"/>
<dbReference type="Gene3D" id="6.10.280.150">
    <property type="match status" value="1"/>
</dbReference>
<dbReference type="Gene3D" id="1.20.5.340">
    <property type="match status" value="1"/>
</dbReference>
<feature type="region of interest" description="Disordered" evidence="7">
    <location>
        <begin position="683"/>
        <end position="709"/>
    </location>
</feature>
<name>A0A1U8APF0_NELNU</name>
<evidence type="ECO:0000256" key="3">
    <source>
        <dbReference type="ARBA" id="ARBA00022490"/>
    </source>
</evidence>
<dbReference type="PROSITE" id="PS51082">
    <property type="entry name" value="WH2"/>
    <property type="match status" value="1"/>
</dbReference>
<dbReference type="GO" id="GO:2000601">
    <property type="term" value="P:positive regulation of Arp2/3 complex-mediated actin nucleation"/>
    <property type="evidence" value="ECO:0000318"/>
    <property type="project" value="GO_Central"/>
</dbReference>
<keyword evidence="3 6" id="KW-0963">Cytoplasm</keyword>
<keyword evidence="6" id="KW-0009">Actin-binding</keyword>
<feature type="region of interest" description="Disordered" evidence="7">
    <location>
        <begin position="451"/>
        <end position="472"/>
    </location>
</feature>
<proteinExistence type="inferred from homology"/>
<comment type="subcellular location">
    <subcellularLocation>
        <location evidence="1 6">Cytoplasm</location>
        <location evidence="1 6">Cytoskeleton</location>
    </subcellularLocation>
</comment>
<dbReference type="STRING" id="4432.A0A1U8APF0"/>
<organism evidence="9 10">
    <name type="scientific">Nelumbo nucifera</name>
    <name type="common">Sacred lotus</name>
    <dbReference type="NCBI Taxonomy" id="4432"/>
    <lineage>
        <taxon>Eukaryota</taxon>
        <taxon>Viridiplantae</taxon>
        <taxon>Streptophyta</taxon>
        <taxon>Embryophyta</taxon>
        <taxon>Tracheophyta</taxon>
        <taxon>Spermatophyta</taxon>
        <taxon>Magnoliopsida</taxon>
        <taxon>Proteales</taxon>
        <taxon>Nelumbonaceae</taxon>
        <taxon>Nelumbo</taxon>
    </lineage>
</organism>
<evidence type="ECO:0000256" key="6">
    <source>
        <dbReference type="RuleBase" id="RU367034"/>
    </source>
</evidence>
<accession>A0A1U8APF0</accession>
<comment type="similarity">
    <text evidence="2 6">Belongs to the SCAR/WAVE family.</text>
</comment>
<evidence type="ECO:0000256" key="4">
    <source>
        <dbReference type="ARBA" id="ARBA00023212"/>
    </source>
</evidence>
<dbReference type="PANTHER" id="PTHR12902">
    <property type="entry name" value="WASP-1"/>
    <property type="match status" value="1"/>
</dbReference>
<feature type="region of interest" description="Disordered" evidence="7">
    <location>
        <begin position="1092"/>
        <end position="1111"/>
    </location>
</feature>
<feature type="compositionally biased region" description="Acidic residues" evidence="7">
    <location>
        <begin position="692"/>
        <end position="708"/>
    </location>
</feature>
<evidence type="ECO:0000256" key="1">
    <source>
        <dbReference type="ARBA" id="ARBA00004245"/>
    </source>
</evidence>
<evidence type="ECO:0000313" key="9">
    <source>
        <dbReference type="Proteomes" id="UP000189703"/>
    </source>
</evidence>
<comment type="function">
    <text evidence="5">Involved in regulation of actin and microtubule organization. Part of a WAVE complex that activates the Arp2/3 complex. Regulates trichome branch positioning and expansion.</text>
</comment>
<evidence type="ECO:0000259" key="8">
    <source>
        <dbReference type="PROSITE" id="PS51082"/>
    </source>
</evidence>
<evidence type="ECO:0000256" key="2">
    <source>
        <dbReference type="ARBA" id="ARBA00006993"/>
    </source>
</evidence>
<dbReference type="GO" id="GO:0071933">
    <property type="term" value="F:Arp2/3 complex binding"/>
    <property type="evidence" value="ECO:0000318"/>
    <property type="project" value="GO_Central"/>
</dbReference>
<dbReference type="Proteomes" id="UP000189703">
    <property type="component" value="Unplaced"/>
</dbReference>
<dbReference type="PANTHER" id="PTHR12902:SF1">
    <property type="entry name" value="WISKOTT-ALDRICH SYNDROME PROTEIN FAMILY MEMBER"/>
    <property type="match status" value="1"/>
</dbReference>
<dbReference type="GO" id="GO:0030036">
    <property type="term" value="P:actin cytoskeleton organization"/>
    <property type="evidence" value="ECO:0000318"/>
    <property type="project" value="GO_Central"/>
</dbReference>
<reference evidence="10" key="1">
    <citation type="submission" date="2025-08" db="UniProtKB">
        <authorList>
            <consortium name="RefSeq"/>
        </authorList>
    </citation>
    <scope>IDENTIFICATION</scope>
</reference>
<dbReference type="GO" id="GO:0034237">
    <property type="term" value="F:protein kinase A regulatory subunit binding"/>
    <property type="evidence" value="ECO:0000318"/>
    <property type="project" value="GO_Central"/>
</dbReference>
<feature type="region of interest" description="Disordered" evidence="7">
    <location>
        <begin position="1368"/>
        <end position="1403"/>
    </location>
</feature>
<dbReference type="KEGG" id="nnu:104602491"/>
<sequence>MPITRYQIRNEYSLADPELYKAADKDDPEALLEGVAMAGLVGVLRQLGDLAEFAAEIFHDLHEEVLATAARGHGLMIRVQQLEAEVPPIEKALLSQTNHSLFLFNTGVDWHPNLQMDQNLVSRGDLPRFVMDSYEECRGPPRLFLLDKFDVAGAGACLKRFSDPSFFKIKLTSSESNKVEIQREKKVRKVKRKGSRWRNGETQEAFPASDSKLHQLFSEENNQTENNVPGYRMKLKKRQLNAFPFDSTTGKSYMERFVESLSPKHKIVCESSLTSANLKTTSRDASALGSDIHEISTENPDKNILQQRKTSIVVSPSKQEKVLEPSMEELHEDAVEGLKKSPEQIPNNEVEKIPSTFYKPHNQGESTENQKESAVNVERKLEASGDGYQSDGNTSEVENYMDALATMESEIETDTESKTKNDRGFVNIERQGVYSDTNKEELELQAQFLDSHSGDESSVSDDGNISFEKGGSNFSNSDTLSSCAETAPSDGDIAAKVYPSIETCLDKPEDVSSKKLNGDGFATKSSDDMIPGGCCIKELKDPSHRPEFGQTSSKFSITESTTHFQLSSDISLNEFHLQGQESVEISSVSVKSCTGGSSSIMEDDGKILSVDLSCPISASDFSSQMKDDSLLKGPMKTQPEELDGVKDDFLGTVSAKSQHLEVLDGGALDRSSDALPQLYSISNLAPEKEESGTDFEEVPPTEYPEDVSSENFGSPHSVVLPTVQVHGLEEQNLEACSGTTQAELFPPTNAGGLEDVNPDNKVVETDIIVLSTERNSRYCEDGSIESSSLPHVVILPTKEHLEGLTGGLEACECFTAAEHPCSTPEHMPTSVSAGDVDDVKPDTDRDILLPIGVNSESLTPEFNIRRTNEFAEDNVSGRTNEVPPRELTCEENCEHSEVKMSSNNMEVLSNASDIMLKNEPKVDVPGSINEFPTFDLDEEKNDTEHSELKTPSNKQEVPSDISHVEVTDESKPDMVHMNPCDFMGTSLSLEISSICKVPDSPKPVLMAETHLQLDEKVTETVNAEADDYNDASAHPYLIGSPSFGQIKLQEEYLFNGNSELSKLEMSEAHTPEHILPTDDQKEVNQLELSTENLNEQPKLESHDSSSSKLLQSSYDSLELHDPPTSELLENIHDCSLQFEHAPSHLSHLHLSDGLWVPKSSDETNQEWESKSTYQTDFSENAKDAVSSPTHLLQESGFPSEQVLELQADKPNIESCHDDEESSKLSDLQCEQMRPPDHIDQNGRFTASESSWVASQQCEAMLSPKPDSQSFGISVRDMDQFPSFDILPGATHQKLLEQQPTGPAIDLPVLDPNALQAELEMPPLPPLPPIQWRMGKLQNGSLTSERAMVQSSLNPFLPLLSATSDEKAKQGLSTFERETTPPTNSLSLPSACEDEKPQHDSETFGGKILNSSLNPFLPQPPVMVDDENSEHCFQTCVGEMPNLNPFFPSPPPEDEKPQHSTLASGEETMQPSLNQFTSLQSTIKDMNSRHAFMSLQGESVEPLSLLAPKPNIEDEMLQQSSLSPERGITQHLDLSVLPMTVQAEKPPHPSLSSEGEVMWPMGTFEQLPNVEDGRANGKIQIKQPRPRDPLIEAVASHDKSTLRKVEEWIRPLVGPRKDERDSLLEQIRAKSFNLKPVVTTRPIIQRSKTNLNVVAILEKANAMRQALVGSDEDDGDSWSDS</sequence>
<dbReference type="InParanoid" id="A0A1U8APF0"/>
<evidence type="ECO:0000256" key="5">
    <source>
        <dbReference type="ARBA" id="ARBA00055640"/>
    </source>
</evidence>
<dbReference type="GO" id="GO:0005737">
    <property type="term" value="C:cytoplasm"/>
    <property type="evidence" value="ECO:0007669"/>
    <property type="project" value="UniProtKB-ARBA"/>
</dbReference>
<keyword evidence="4 6" id="KW-0206">Cytoskeleton</keyword>
<keyword evidence="9" id="KW-1185">Reference proteome</keyword>